<evidence type="ECO:0000313" key="2">
    <source>
        <dbReference type="Proteomes" id="UP000766629"/>
    </source>
</evidence>
<sequence>MDRVTVPGSGGAQSRLRRKGRFCAGKHRFCRFAGQRPGPARRIHKKTVIPPHQYFLSHSRVFLVLHGLQIAKTAPRSRKATPAN</sequence>
<evidence type="ECO:0000313" key="1">
    <source>
        <dbReference type="EMBL" id="MBY6138908.1"/>
    </source>
</evidence>
<proteinExistence type="predicted"/>
<name>A0ABS7NCL1_9RHOB</name>
<dbReference type="RefSeq" id="WP_222507641.1">
    <property type="nucleotide sequence ID" value="NZ_JAHVJA010000002.1"/>
</dbReference>
<reference evidence="1 2" key="1">
    <citation type="submission" date="2021-06" db="EMBL/GenBank/DDBJ databases">
        <title>50 bacteria genomes isolated from Dapeng, Shenzhen, China.</title>
        <authorList>
            <person name="Zheng W."/>
            <person name="Yu S."/>
            <person name="Huang Y."/>
        </authorList>
    </citation>
    <scope>NUCLEOTIDE SEQUENCE [LARGE SCALE GENOMIC DNA]</scope>
    <source>
        <strain evidence="1 2">DP1N14-2</strain>
    </source>
</reference>
<accession>A0ABS7NCL1</accession>
<dbReference type="EMBL" id="JAHVJA010000002">
    <property type="protein sequence ID" value="MBY6138908.1"/>
    <property type="molecule type" value="Genomic_DNA"/>
</dbReference>
<organism evidence="1 2">
    <name type="scientific">Leisingera daeponensis</name>
    <dbReference type="NCBI Taxonomy" id="405746"/>
    <lineage>
        <taxon>Bacteria</taxon>
        <taxon>Pseudomonadati</taxon>
        <taxon>Pseudomonadota</taxon>
        <taxon>Alphaproteobacteria</taxon>
        <taxon>Rhodobacterales</taxon>
        <taxon>Roseobacteraceae</taxon>
        <taxon>Leisingera</taxon>
    </lineage>
</organism>
<protein>
    <submittedName>
        <fullName evidence="1">Uncharacterized protein</fullName>
    </submittedName>
</protein>
<keyword evidence="2" id="KW-1185">Reference proteome</keyword>
<comment type="caution">
    <text evidence="1">The sequence shown here is derived from an EMBL/GenBank/DDBJ whole genome shotgun (WGS) entry which is preliminary data.</text>
</comment>
<gene>
    <name evidence="1" type="ORF">KUV26_05605</name>
</gene>
<dbReference type="Proteomes" id="UP000766629">
    <property type="component" value="Unassembled WGS sequence"/>
</dbReference>